<dbReference type="InterPro" id="IPR005630">
    <property type="entry name" value="Terpene_synthase_metal-bd"/>
</dbReference>
<dbReference type="InterPro" id="IPR036965">
    <property type="entry name" value="Terpene_synth_N_sf"/>
</dbReference>
<dbReference type="Gene3D" id="1.50.10.130">
    <property type="entry name" value="Terpene synthase, N-terminal domain"/>
    <property type="match status" value="1"/>
</dbReference>
<evidence type="ECO:0000256" key="2">
    <source>
        <dbReference type="ARBA" id="ARBA00022723"/>
    </source>
</evidence>
<dbReference type="PANTHER" id="PTHR31225">
    <property type="entry name" value="OS04G0344100 PROTEIN-RELATED"/>
    <property type="match status" value="1"/>
</dbReference>
<dbReference type="GO" id="GO:0000287">
    <property type="term" value="F:magnesium ion binding"/>
    <property type="evidence" value="ECO:0007669"/>
    <property type="project" value="InterPro"/>
</dbReference>
<accession>A0A1D1XD39</accession>
<sequence>MACYALCPPCHPTCYIKSQRHRSVRCLGPDSLSAGTEGHQGSHITPALVPSPRRSANYQSTSWNDSLIQSLTNDYMGRAHIAKLEELKGQVRHLLGEAVGVAAELELVDVLQRLGVAYHFEQEIESILRTMYTNLEANREALDDDLLHTALLFRLLRKHGLAVPQDVLNNFIDDQGRIRTSLGKDVEGILSLYEASFLAYEGEEALQNVTTFTTTCLEEFLHDVDVKLELKGRVGYALKIPLHWRAPRVYARWFIDVYARDDMVNPLLLELAKRDFNMVQSAHTRDVKELSRWWNDLGIQKLSFVRDRIMECFLWTIGIAFEQHLWYCRHVLTKVAALVTTIDDVYDIYGSIDELESFTKAIESGSICASLILWRQGGIIANTCQHLKSTWEMHGYQ</sequence>
<dbReference type="PANTHER" id="PTHR31225:SF252">
    <property type="entry name" value="TERPENE SYNTHASE 12-RELATED"/>
    <property type="match status" value="1"/>
</dbReference>
<dbReference type="SUPFAM" id="SSF48239">
    <property type="entry name" value="Terpenoid cyclases/Protein prenyltransferases"/>
    <property type="match status" value="1"/>
</dbReference>
<dbReference type="InterPro" id="IPR001906">
    <property type="entry name" value="Terpene_synth_N"/>
</dbReference>
<organism evidence="6">
    <name type="scientific">Anthurium amnicola</name>
    <dbReference type="NCBI Taxonomy" id="1678845"/>
    <lineage>
        <taxon>Eukaryota</taxon>
        <taxon>Viridiplantae</taxon>
        <taxon>Streptophyta</taxon>
        <taxon>Embryophyta</taxon>
        <taxon>Tracheophyta</taxon>
        <taxon>Spermatophyta</taxon>
        <taxon>Magnoliopsida</taxon>
        <taxon>Liliopsida</taxon>
        <taxon>Araceae</taxon>
        <taxon>Pothoideae</taxon>
        <taxon>Potheae</taxon>
        <taxon>Anthurium</taxon>
    </lineage>
</organism>
<dbReference type="InterPro" id="IPR008930">
    <property type="entry name" value="Terpenoid_cyclase/PrenylTrfase"/>
</dbReference>
<evidence type="ECO:0000259" key="5">
    <source>
        <dbReference type="Pfam" id="PF03936"/>
    </source>
</evidence>
<keyword evidence="2" id="KW-0479">Metal-binding</keyword>
<keyword evidence="3" id="KW-0460">Magnesium</keyword>
<protein>
    <submittedName>
        <fullName evidence="6">Myrcene synthase, chloroplastic</fullName>
    </submittedName>
</protein>
<dbReference type="GO" id="GO:0016114">
    <property type="term" value="P:terpenoid biosynthetic process"/>
    <property type="evidence" value="ECO:0007669"/>
    <property type="project" value="InterPro"/>
</dbReference>
<feature type="domain" description="Terpene synthase metal-binding" evidence="5">
    <location>
        <begin position="296"/>
        <end position="364"/>
    </location>
</feature>
<dbReference type="InterPro" id="IPR008949">
    <property type="entry name" value="Isoprenoid_synthase_dom_sf"/>
</dbReference>
<reference evidence="6" key="1">
    <citation type="submission" date="2015-07" db="EMBL/GenBank/DDBJ databases">
        <title>Transcriptome Assembly of Anthurium amnicola.</title>
        <authorList>
            <person name="Suzuki J."/>
        </authorList>
    </citation>
    <scope>NUCLEOTIDE SEQUENCE</scope>
</reference>
<dbReference type="AlphaFoldDB" id="A0A1D1XD39"/>
<dbReference type="Pfam" id="PF01397">
    <property type="entry name" value="Terpene_synth"/>
    <property type="match status" value="1"/>
</dbReference>
<dbReference type="Pfam" id="PF03936">
    <property type="entry name" value="Terpene_synth_C"/>
    <property type="match status" value="1"/>
</dbReference>
<proteinExistence type="predicted"/>
<feature type="domain" description="Terpene synthase N-terminal" evidence="4">
    <location>
        <begin position="63"/>
        <end position="238"/>
    </location>
</feature>
<evidence type="ECO:0000313" key="6">
    <source>
        <dbReference type="EMBL" id="JAT40340.1"/>
    </source>
</evidence>
<dbReference type="EMBL" id="GDJX01027596">
    <property type="protein sequence ID" value="JAT40340.1"/>
    <property type="molecule type" value="Transcribed_RNA"/>
</dbReference>
<dbReference type="InterPro" id="IPR050148">
    <property type="entry name" value="Terpene_synthase-like"/>
</dbReference>
<dbReference type="FunFam" id="1.50.10.130:FF:000001">
    <property type="entry name" value="Isoprene synthase, chloroplastic"/>
    <property type="match status" value="1"/>
</dbReference>
<dbReference type="GO" id="GO:0010333">
    <property type="term" value="F:terpene synthase activity"/>
    <property type="evidence" value="ECO:0007669"/>
    <property type="project" value="InterPro"/>
</dbReference>
<comment type="cofactor">
    <cofactor evidence="1">
        <name>Mg(2+)</name>
        <dbReference type="ChEBI" id="CHEBI:18420"/>
    </cofactor>
</comment>
<name>A0A1D1XD39_9ARAE</name>
<dbReference type="Gene3D" id="1.10.600.10">
    <property type="entry name" value="Farnesyl Diphosphate Synthase"/>
    <property type="match status" value="1"/>
</dbReference>
<gene>
    <name evidence="6" type="primary">MYRS_17</name>
    <name evidence="6" type="ORF">g.125418</name>
</gene>
<dbReference type="SUPFAM" id="SSF48576">
    <property type="entry name" value="Terpenoid synthases"/>
    <property type="match status" value="1"/>
</dbReference>
<evidence type="ECO:0000259" key="4">
    <source>
        <dbReference type="Pfam" id="PF01397"/>
    </source>
</evidence>
<evidence type="ECO:0000256" key="3">
    <source>
        <dbReference type="ARBA" id="ARBA00022842"/>
    </source>
</evidence>
<evidence type="ECO:0000256" key="1">
    <source>
        <dbReference type="ARBA" id="ARBA00001946"/>
    </source>
</evidence>